<protein>
    <submittedName>
        <fullName evidence="3">UspA domain-containing protein</fullName>
    </submittedName>
</protein>
<dbReference type="STRING" id="111780.Sta7437_3948"/>
<dbReference type="Gene3D" id="3.40.50.620">
    <property type="entry name" value="HUPs"/>
    <property type="match status" value="2"/>
</dbReference>
<dbReference type="PANTHER" id="PTHR46268:SF22">
    <property type="entry name" value="SENSOR PROTEIN KDPD-RELATED"/>
    <property type="match status" value="1"/>
</dbReference>
<dbReference type="Pfam" id="PF00582">
    <property type="entry name" value="Usp"/>
    <property type="match status" value="2"/>
</dbReference>
<accession>K9XXV3</accession>
<dbReference type="CDD" id="cd00293">
    <property type="entry name" value="USP-like"/>
    <property type="match status" value="2"/>
</dbReference>
<gene>
    <name evidence="3" type="ordered locus">Sta7437_3948</name>
</gene>
<evidence type="ECO:0000256" key="1">
    <source>
        <dbReference type="ARBA" id="ARBA00008791"/>
    </source>
</evidence>
<dbReference type="KEGG" id="scs:Sta7437_3948"/>
<dbReference type="SUPFAM" id="SSF52402">
    <property type="entry name" value="Adenine nucleotide alpha hydrolases-like"/>
    <property type="match status" value="2"/>
</dbReference>
<dbReference type="Proteomes" id="UP000010473">
    <property type="component" value="Chromosome"/>
</dbReference>
<sequence length="292" mass="33275">MFNSCLICTDFNDGLHRLVKFVPDLAQSGLKRIVFFHSVPLWEEGEVPRIDKEKIQAAKQRLSEALEQVPEGIEVKIEVVSGKPLDTIPKILEANSIDVILTGTPIRSLLQEKFFGSTSVGLAKQTAQPLMIIRPQLISTYTEEELSLRCQHLWRYLLIPYNDGPSAHYLLEQIKHYAQNRPEKSFQKCLLIWVIDDSTRQGMLAKYRVEEAQQKLKTVKAQLEELGIEVHTEVKVGNPLQQILETALVFDLSAIAVATDYRNTLLQWTVPSLANDVLRRSWFPVLLFSPKN</sequence>
<evidence type="ECO:0000259" key="2">
    <source>
        <dbReference type="Pfam" id="PF00582"/>
    </source>
</evidence>
<comment type="similarity">
    <text evidence="1">Belongs to the universal stress protein A family.</text>
</comment>
<dbReference type="PATRIC" id="fig|111780.3.peg.4097"/>
<proteinExistence type="inferred from homology"/>
<feature type="domain" description="UspA" evidence="2">
    <location>
        <begin position="1"/>
        <end position="134"/>
    </location>
</feature>
<dbReference type="InterPro" id="IPR006016">
    <property type="entry name" value="UspA"/>
</dbReference>
<evidence type="ECO:0000313" key="3">
    <source>
        <dbReference type="EMBL" id="AFZ37430.1"/>
    </source>
</evidence>
<organism evidence="3 4">
    <name type="scientific">Stanieria cyanosphaera (strain ATCC 29371 / PCC 7437)</name>
    <dbReference type="NCBI Taxonomy" id="111780"/>
    <lineage>
        <taxon>Bacteria</taxon>
        <taxon>Bacillati</taxon>
        <taxon>Cyanobacteriota</taxon>
        <taxon>Cyanophyceae</taxon>
        <taxon>Pleurocapsales</taxon>
        <taxon>Dermocarpellaceae</taxon>
        <taxon>Stanieria</taxon>
    </lineage>
</organism>
<reference evidence="4" key="1">
    <citation type="journal article" date="2013" name="Proc. Natl. Acad. Sci. U.S.A.">
        <title>Improving the coverage of the cyanobacterial phylum using diversity-driven genome sequencing.</title>
        <authorList>
            <person name="Shih P.M."/>
            <person name="Wu D."/>
            <person name="Latifi A."/>
            <person name="Axen S.D."/>
            <person name="Fewer D.P."/>
            <person name="Talla E."/>
            <person name="Calteau A."/>
            <person name="Cai F."/>
            <person name="Tandeau de Marsac N."/>
            <person name="Rippka R."/>
            <person name="Herdman M."/>
            <person name="Sivonen K."/>
            <person name="Coursin T."/>
            <person name="Laurent T."/>
            <person name="Goodwin L."/>
            <person name="Nolan M."/>
            <person name="Davenport K.W."/>
            <person name="Han C.S."/>
            <person name="Rubin E.M."/>
            <person name="Eisen J.A."/>
            <person name="Woyke T."/>
            <person name="Gugger M."/>
            <person name="Kerfeld C.A."/>
        </authorList>
    </citation>
    <scope>NUCLEOTIDE SEQUENCE [LARGE SCALE GENOMIC DNA]</scope>
    <source>
        <strain evidence="4">ATCC 29371 / PCC 7437</strain>
    </source>
</reference>
<dbReference type="PANTHER" id="PTHR46268">
    <property type="entry name" value="STRESS RESPONSE PROTEIN NHAX"/>
    <property type="match status" value="1"/>
</dbReference>
<dbReference type="EMBL" id="CP003653">
    <property type="protein sequence ID" value="AFZ37430.1"/>
    <property type="molecule type" value="Genomic_DNA"/>
</dbReference>
<dbReference type="AlphaFoldDB" id="K9XXV3"/>
<dbReference type="HOGENOM" id="CLU_049301_2_0_3"/>
<name>K9XXV3_STAC7</name>
<dbReference type="InterPro" id="IPR014729">
    <property type="entry name" value="Rossmann-like_a/b/a_fold"/>
</dbReference>
<dbReference type="OrthoDB" id="552876at2"/>
<dbReference type="eggNOG" id="COG0589">
    <property type="taxonomic scope" value="Bacteria"/>
</dbReference>
<feature type="domain" description="UspA" evidence="2">
    <location>
        <begin position="158"/>
        <end position="287"/>
    </location>
</feature>
<evidence type="ECO:0000313" key="4">
    <source>
        <dbReference type="Proteomes" id="UP000010473"/>
    </source>
</evidence>
<dbReference type="RefSeq" id="WP_015195089.1">
    <property type="nucleotide sequence ID" value="NC_019748.1"/>
</dbReference>
<keyword evidence="4" id="KW-1185">Reference proteome</keyword>